<evidence type="ECO:0000256" key="1">
    <source>
        <dbReference type="ARBA" id="ARBA00022801"/>
    </source>
</evidence>
<dbReference type="SMART" id="SM01027">
    <property type="entry name" value="Beta-Casp"/>
    <property type="match status" value="1"/>
</dbReference>
<reference evidence="4" key="1">
    <citation type="journal article" date="2015" name="Nature">
        <title>Complex archaea that bridge the gap between prokaryotes and eukaryotes.</title>
        <authorList>
            <person name="Spang A."/>
            <person name="Saw J.H."/>
            <person name="Jorgensen S.L."/>
            <person name="Zaremba-Niedzwiedzka K."/>
            <person name="Martijn J."/>
            <person name="Lind A.E."/>
            <person name="van Eijk R."/>
            <person name="Schleper C."/>
            <person name="Guy L."/>
            <person name="Ettema T.J."/>
        </authorList>
    </citation>
    <scope>NUCLEOTIDE SEQUENCE</scope>
</reference>
<evidence type="ECO:0000313" key="4">
    <source>
        <dbReference type="EMBL" id="KKN71526.1"/>
    </source>
</evidence>
<dbReference type="InterPro" id="IPR036866">
    <property type="entry name" value="RibonucZ/Hydroxyglut_hydro"/>
</dbReference>
<dbReference type="GO" id="GO:0004521">
    <property type="term" value="F:RNA endonuclease activity"/>
    <property type="evidence" value="ECO:0007669"/>
    <property type="project" value="TreeGrafter"/>
</dbReference>
<dbReference type="Pfam" id="PF07521">
    <property type="entry name" value="RMMBL"/>
    <property type="match status" value="1"/>
</dbReference>
<keyword evidence="1" id="KW-0378">Hydrolase</keyword>
<organism evidence="4">
    <name type="scientific">marine sediment metagenome</name>
    <dbReference type="NCBI Taxonomy" id="412755"/>
    <lineage>
        <taxon>unclassified sequences</taxon>
        <taxon>metagenomes</taxon>
        <taxon>ecological metagenomes</taxon>
    </lineage>
</organism>
<dbReference type="SMART" id="SM00849">
    <property type="entry name" value="Lactamase_B"/>
    <property type="match status" value="1"/>
</dbReference>
<dbReference type="Gene3D" id="3.60.15.10">
    <property type="entry name" value="Ribonuclease Z/Hydroxyacylglutathione hydrolase-like"/>
    <property type="match status" value="1"/>
</dbReference>
<feature type="domain" description="Beta-Casp" evidence="3">
    <location>
        <begin position="246"/>
        <end position="365"/>
    </location>
</feature>
<evidence type="ECO:0000259" key="2">
    <source>
        <dbReference type="SMART" id="SM00849"/>
    </source>
</evidence>
<dbReference type="PANTHER" id="PTHR11203:SF37">
    <property type="entry name" value="INTEGRATOR COMPLEX SUBUNIT 11"/>
    <property type="match status" value="1"/>
</dbReference>
<dbReference type="PANTHER" id="PTHR11203">
    <property type="entry name" value="CLEAVAGE AND POLYADENYLATION SPECIFICITY FACTOR FAMILY MEMBER"/>
    <property type="match status" value="1"/>
</dbReference>
<dbReference type="InterPro" id="IPR050698">
    <property type="entry name" value="MBL"/>
</dbReference>
<dbReference type="InterPro" id="IPR001279">
    <property type="entry name" value="Metallo-B-lactamas"/>
</dbReference>
<dbReference type="GO" id="GO:0016787">
    <property type="term" value="F:hydrolase activity"/>
    <property type="evidence" value="ECO:0007669"/>
    <property type="project" value="UniProtKB-KW"/>
</dbReference>
<name>A0A0F9VD83_9ZZZZ</name>
<dbReference type="CDD" id="cd16295">
    <property type="entry name" value="TTHA0252-CPSF-like_MBL-fold"/>
    <property type="match status" value="1"/>
</dbReference>
<accession>A0A0F9VD83</accession>
<dbReference type="Pfam" id="PF12706">
    <property type="entry name" value="Lactamase_B_2"/>
    <property type="match status" value="1"/>
</dbReference>
<dbReference type="Pfam" id="PF10996">
    <property type="entry name" value="Beta-Casp"/>
    <property type="match status" value="1"/>
</dbReference>
<evidence type="ECO:0008006" key="5">
    <source>
        <dbReference type="Google" id="ProtNLM"/>
    </source>
</evidence>
<comment type="caution">
    <text evidence="4">The sequence shown here is derived from an EMBL/GenBank/DDBJ whole genome shotgun (WGS) entry which is preliminary data.</text>
</comment>
<sequence>MKITFLGGTETVTGSKFLVETTKARVLVDCGLFQGYKWLRKRNRQPLPLDIDSLDAVILTHAHLDHSGYIPVLYKHGFRGPVFTHHATRELCDILLSDSGHLQEEEARYLGRHKLSKHERPEPLYDQADAEACMALFKSVAFEEDVRVGDIRFHLWPVGHILGAASVIIEADGKRVGFSGDVGRLDDVFMKPPKPLPALDMLMLESTYGNRRHDSTDPFSQLAEVINTTVDKGGNILIPSFAVGRAQVLQHMLTTLMREGRIPTLPIYLDSPMAINVSEIYCRYEDQHKLSIDQCHNMCGTVHYSRSVSDSKALADQIYPHIIIAGSGMATGGRILHHFKRLLSKSKTTVLFAGYQAGGTRGAKMVAGAETVKIHGKWVPVKARIEVLDGLSGHADFVEMEQWLAQSDLAAETPIQLIHGDPEALEAMRDHLRQNTRFDVEVAGYQSIVRV</sequence>
<dbReference type="InterPro" id="IPR011108">
    <property type="entry name" value="RMMBL"/>
</dbReference>
<protein>
    <recommendedName>
        <fullName evidence="5">Metallo-beta-lactamase domain-containing protein</fullName>
    </recommendedName>
</protein>
<feature type="domain" description="Metallo-beta-lactamase" evidence="2">
    <location>
        <begin position="13"/>
        <end position="241"/>
    </location>
</feature>
<proteinExistence type="predicted"/>
<dbReference type="InterPro" id="IPR022712">
    <property type="entry name" value="Beta_Casp"/>
</dbReference>
<dbReference type="Gene3D" id="3.40.50.10890">
    <property type="match status" value="1"/>
</dbReference>
<dbReference type="EMBL" id="LAZR01000382">
    <property type="protein sequence ID" value="KKN71526.1"/>
    <property type="molecule type" value="Genomic_DNA"/>
</dbReference>
<dbReference type="SUPFAM" id="SSF56281">
    <property type="entry name" value="Metallo-hydrolase/oxidoreductase"/>
    <property type="match status" value="1"/>
</dbReference>
<gene>
    <name evidence="4" type="ORF">LCGC14_0419950</name>
</gene>
<evidence type="ECO:0000259" key="3">
    <source>
        <dbReference type="SMART" id="SM01027"/>
    </source>
</evidence>
<dbReference type="AlphaFoldDB" id="A0A0F9VD83"/>